<dbReference type="HOGENOM" id="CLU_017200_0_0_1"/>
<proteinExistence type="predicted"/>
<feature type="compositionally biased region" description="Basic and acidic residues" evidence="1">
    <location>
        <begin position="679"/>
        <end position="690"/>
    </location>
</feature>
<accession>D8Q952</accession>
<organism evidence="3">
    <name type="scientific">Schizophyllum commune (strain H4-8 / FGSC 9210)</name>
    <name type="common">Split gill fungus</name>
    <dbReference type="NCBI Taxonomy" id="578458"/>
    <lineage>
        <taxon>Eukaryota</taxon>
        <taxon>Fungi</taxon>
        <taxon>Dikarya</taxon>
        <taxon>Basidiomycota</taxon>
        <taxon>Agaricomycotina</taxon>
        <taxon>Agaricomycetes</taxon>
        <taxon>Agaricomycetidae</taxon>
        <taxon>Agaricales</taxon>
        <taxon>Schizophyllaceae</taxon>
        <taxon>Schizophyllum</taxon>
    </lineage>
</organism>
<evidence type="ECO:0000313" key="2">
    <source>
        <dbReference type="EMBL" id="EFI95175.1"/>
    </source>
</evidence>
<feature type="compositionally biased region" description="Pro residues" evidence="1">
    <location>
        <begin position="645"/>
        <end position="654"/>
    </location>
</feature>
<evidence type="ECO:0000256" key="1">
    <source>
        <dbReference type="SAM" id="MobiDB-lite"/>
    </source>
</evidence>
<sequence>MAPPSSSKPSTKDLVKKGPSALQKSANKKQDAAEKPTTQRAIVIRNGKYGARGTGEVQLVTKLAGREKLDLLAEDLIEQAKQAIARPFRLEDCITIAEAQCSAFLDDIANLQDPDLFYDIIQQELEARTPKDANGKPSAMLRNPTYVAQVVATRIHNAYLLASAWKIASDTLALLAKEGLKDHTAKNQLKNNEKMRSRYLVLFDMVGHLVDMSQAKFAVLATKSPHYAHFFKEVEDKETGEKEVVFDYRAGLREAGRSFLDSIIIELAFPESIYPKSILYNILHDAVEEAPREAKRFPQALWDAVGDLSEAVELQQILETPLLGPEGQEMRKMPRQMPEEFERWVDASIYSQKASEIIGNFKDVIFPLEKTKSKTTLENMWKYINMNYKSISGQDINKLWGLEDALNAPPQWHAYYVDPSVIPEAEDDVLTMGHNMKKTLQLTAGGEDSEDSMPELQSVSNSSDEESDDESTDSEDDESDWESDDGYDTDQEDYLREMLREAMDAANEAEADLGVPGVDPLAQDEDYRKGNPFLKLLGSLRGRMFPPSSKIRNKTDRPTPRGAGEDFLKKATEAPKQKSALEQLLEEEEAEKAAAAKKKSKKKPKKKKAAGGTGTSTEAAAPSTPTAPEPPTSPQAKEKKEKPAPKPAAPPPAPIWFETGETRAQSARAYLHENKLLDAEKNKTKNRADHASIFSETGSSKKEEKEKGKRGGMFSKLMGKGSDDVDQKEAKLSFFKRLSKRTKGYMHQLLRTSEDEKRGLAPMKWENFVKLMVEMGFEYDPSTAGSSVRFIPKDQRDKPITFHKPHPDPTIHPVMLREFAKKLQRHYGWTQEDILAAA</sequence>
<name>D8Q952_SCHCM</name>
<dbReference type="InterPro" id="IPR012933">
    <property type="entry name" value="HicA_mRNA_interferase"/>
</dbReference>
<dbReference type="Pfam" id="PF07927">
    <property type="entry name" value="HicA_toxin"/>
    <property type="match status" value="1"/>
</dbReference>
<feature type="compositionally biased region" description="Low complexity" evidence="1">
    <location>
        <begin position="615"/>
        <end position="624"/>
    </location>
</feature>
<protein>
    <submittedName>
        <fullName evidence="2">Expressed protein</fullName>
    </submittedName>
</protein>
<dbReference type="EMBL" id="GL377308">
    <property type="protein sequence ID" value="EFI95175.1"/>
    <property type="molecule type" value="Genomic_DNA"/>
</dbReference>
<feature type="compositionally biased region" description="Basic residues" evidence="1">
    <location>
        <begin position="595"/>
        <end position="609"/>
    </location>
</feature>
<feature type="compositionally biased region" description="Basic and acidic residues" evidence="1">
    <location>
        <begin position="553"/>
        <end position="576"/>
    </location>
</feature>
<feature type="compositionally biased region" description="Acidic residues" evidence="1">
    <location>
        <begin position="463"/>
        <end position="489"/>
    </location>
</feature>
<dbReference type="InParanoid" id="D8Q952"/>
<dbReference type="KEGG" id="scm:SCHCO_02632173"/>
<dbReference type="eggNOG" id="ENOG502SGKN">
    <property type="taxonomic scope" value="Eukaryota"/>
</dbReference>
<dbReference type="PANTHER" id="PTHR40788:SF1">
    <property type="entry name" value="IPA PROTEIN"/>
    <property type="match status" value="1"/>
</dbReference>
<keyword evidence="3" id="KW-1185">Reference proteome</keyword>
<dbReference type="OMA" id="WVDAQIF"/>
<reference evidence="2 3" key="1">
    <citation type="journal article" date="2010" name="Nat. Biotechnol.">
        <title>Genome sequence of the model mushroom Schizophyllum commune.</title>
        <authorList>
            <person name="Ohm R.A."/>
            <person name="de Jong J.F."/>
            <person name="Lugones L.G."/>
            <person name="Aerts A."/>
            <person name="Kothe E."/>
            <person name="Stajich J.E."/>
            <person name="de Vries R.P."/>
            <person name="Record E."/>
            <person name="Levasseur A."/>
            <person name="Baker S.E."/>
            <person name="Bartholomew K.A."/>
            <person name="Coutinho P.M."/>
            <person name="Erdmann S."/>
            <person name="Fowler T.J."/>
            <person name="Gathman A.C."/>
            <person name="Lombard V."/>
            <person name="Henrissat B."/>
            <person name="Knabe N."/>
            <person name="Kuees U."/>
            <person name="Lilly W.W."/>
            <person name="Lindquist E."/>
            <person name="Lucas S."/>
            <person name="Magnuson J.K."/>
            <person name="Piumi F."/>
            <person name="Raudaskoski M."/>
            <person name="Salamov A."/>
            <person name="Schmutz J."/>
            <person name="Schwarze F.W.M.R."/>
            <person name="vanKuyk P.A."/>
            <person name="Horton J.S."/>
            <person name="Grigoriev I.V."/>
            <person name="Woesten H.A.B."/>
        </authorList>
    </citation>
    <scope>NUCLEOTIDE SEQUENCE [LARGE SCALE GENOMIC DNA]</scope>
    <source>
        <strain evidence="3">H4-8 / FGSC 9210</strain>
    </source>
</reference>
<evidence type="ECO:0000313" key="3">
    <source>
        <dbReference type="Proteomes" id="UP000007431"/>
    </source>
</evidence>
<feature type="region of interest" description="Disordered" evidence="1">
    <location>
        <begin position="679"/>
        <end position="722"/>
    </location>
</feature>
<gene>
    <name evidence="2" type="ORF">SCHCODRAFT_85528</name>
</gene>
<dbReference type="AlphaFoldDB" id="D8Q952"/>
<dbReference type="GeneID" id="9588062"/>
<feature type="compositionally biased region" description="Basic and acidic residues" evidence="1">
    <location>
        <begin position="699"/>
        <end position="709"/>
    </location>
</feature>
<dbReference type="PANTHER" id="PTHR40788">
    <property type="entry name" value="CLR5 DOMAIN-CONTAINING PROTEIN-RELATED"/>
    <property type="match status" value="1"/>
</dbReference>
<dbReference type="GO" id="GO:0003729">
    <property type="term" value="F:mRNA binding"/>
    <property type="evidence" value="ECO:0007669"/>
    <property type="project" value="InterPro"/>
</dbReference>
<dbReference type="OrthoDB" id="2922289at2759"/>
<dbReference type="STRING" id="578458.D8Q952"/>
<feature type="region of interest" description="Disordered" evidence="1">
    <location>
        <begin position="444"/>
        <end position="489"/>
    </location>
</feature>
<dbReference type="Proteomes" id="UP000007431">
    <property type="component" value="Unassembled WGS sequence"/>
</dbReference>
<feature type="region of interest" description="Disordered" evidence="1">
    <location>
        <begin position="1"/>
        <end position="39"/>
    </location>
</feature>
<dbReference type="RefSeq" id="XP_003030078.1">
    <property type="nucleotide sequence ID" value="XM_003030032.1"/>
</dbReference>
<feature type="region of interest" description="Disordered" evidence="1">
    <location>
        <begin position="540"/>
        <end position="661"/>
    </location>
</feature>
<dbReference type="VEuPathDB" id="FungiDB:SCHCODRAFT_02632173"/>